<proteinExistence type="inferred from homology"/>
<evidence type="ECO:0000256" key="3">
    <source>
        <dbReference type="SAM" id="MobiDB-lite"/>
    </source>
</evidence>
<sequence length="427" mass="45973">MQSRHFVLGATVLLLHTAFPAAHASGQPTPSSMPGADLVQPGTSAQPLTLDQAIELALAANPALRSATRSVGIADGAVLQAGTRPNPELSLLTEGTDRNTRTETAQVSQVIELGGKRSARIAAAEQERKLALDDVDVKRADLRADVITAYMEALTAQERVVLAQASVDLAHKSTDVTGRRVTAGKLSPVELTRANVAEASAALELIQANADLALAKRRLASLWSSTRPLDRSLQTPDAAFARLPAWEDLAGGLEGAPQLRRAQSTVSGRDAQVALERAQRIPDVTVTLGAQRERDPGRSRAVVGLSVPLPLFNRNQGNLLAALRRADQARDDLEVERLRLTQALADAYQRAEVATQQMTALHDRVLPAAQSAYEAAVTGFELGKFGFTDVLDAQRTLFQTRTQYLRALADQYRSIADIHRYIPGKFQ</sequence>
<evidence type="ECO:0000256" key="4">
    <source>
        <dbReference type="SAM" id="SignalP"/>
    </source>
</evidence>
<dbReference type="PANTHER" id="PTHR30203:SF24">
    <property type="entry name" value="BLR4935 PROTEIN"/>
    <property type="match status" value="1"/>
</dbReference>
<reference evidence="5 6" key="1">
    <citation type="submission" date="2022-08" db="EMBL/GenBank/DDBJ databases">
        <title>Reclassification of Massilia species as members of the genera Telluria, Duganella, Pseudoduganella, Mokoshia gen. nov. and Zemynaea gen. nov. using orthogonal and non-orthogonal genome-based approaches.</title>
        <authorList>
            <person name="Bowman J.P."/>
        </authorList>
    </citation>
    <scope>NUCLEOTIDE SEQUENCE [LARGE SCALE GENOMIC DNA]</scope>
    <source>
        <strain evidence="5 6">LMG 28164</strain>
    </source>
</reference>
<evidence type="ECO:0000313" key="5">
    <source>
        <dbReference type="EMBL" id="MCS0588279.1"/>
    </source>
</evidence>
<dbReference type="RefSeq" id="WP_258844094.1">
    <property type="nucleotide sequence ID" value="NZ_JANUGX010000003.1"/>
</dbReference>
<name>A0ABT2A257_9BURK</name>
<keyword evidence="2" id="KW-0175">Coiled coil</keyword>
<comment type="similarity">
    <text evidence="1">Belongs to the outer membrane factor (OMF) (TC 1.B.17) family.</text>
</comment>
<gene>
    <name evidence="5" type="ORF">NX782_03575</name>
</gene>
<comment type="caution">
    <text evidence="5">The sequence shown here is derived from an EMBL/GenBank/DDBJ whole genome shotgun (WGS) entry which is preliminary data.</text>
</comment>
<evidence type="ECO:0000256" key="1">
    <source>
        <dbReference type="ARBA" id="ARBA00007613"/>
    </source>
</evidence>
<evidence type="ECO:0000256" key="2">
    <source>
        <dbReference type="SAM" id="Coils"/>
    </source>
</evidence>
<feature type="coiled-coil region" evidence="2">
    <location>
        <begin position="323"/>
        <end position="350"/>
    </location>
</feature>
<feature type="chain" id="PRO_5046310560" evidence="4">
    <location>
        <begin position="25"/>
        <end position="427"/>
    </location>
</feature>
<dbReference type="PANTHER" id="PTHR30203">
    <property type="entry name" value="OUTER MEMBRANE CATION EFFLUX PROTEIN"/>
    <property type="match status" value="1"/>
</dbReference>
<accession>A0ABT2A257</accession>
<keyword evidence="6" id="KW-1185">Reference proteome</keyword>
<evidence type="ECO:0000313" key="6">
    <source>
        <dbReference type="Proteomes" id="UP001205560"/>
    </source>
</evidence>
<dbReference type="Pfam" id="PF02321">
    <property type="entry name" value="OEP"/>
    <property type="match status" value="2"/>
</dbReference>
<feature type="signal peptide" evidence="4">
    <location>
        <begin position="1"/>
        <end position="24"/>
    </location>
</feature>
<dbReference type="Proteomes" id="UP001205560">
    <property type="component" value="Unassembled WGS sequence"/>
</dbReference>
<organism evidence="5 6">
    <name type="scientific">Massilia norwichensis</name>
    <dbReference type="NCBI Taxonomy" id="1442366"/>
    <lineage>
        <taxon>Bacteria</taxon>
        <taxon>Pseudomonadati</taxon>
        <taxon>Pseudomonadota</taxon>
        <taxon>Betaproteobacteria</taxon>
        <taxon>Burkholderiales</taxon>
        <taxon>Oxalobacteraceae</taxon>
        <taxon>Telluria group</taxon>
        <taxon>Massilia</taxon>
    </lineage>
</organism>
<dbReference type="InterPro" id="IPR003423">
    <property type="entry name" value="OMP_efflux"/>
</dbReference>
<feature type="region of interest" description="Disordered" evidence="3">
    <location>
        <begin position="23"/>
        <end position="43"/>
    </location>
</feature>
<dbReference type="Gene3D" id="1.20.1600.10">
    <property type="entry name" value="Outer membrane efflux proteins (OEP)"/>
    <property type="match status" value="1"/>
</dbReference>
<keyword evidence="4" id="KW-0732">Signal</keyword>
<dbReference type="InterPro" id="IPR010131">
    <property type="entry name" value="MdtP/NodT-like"/>
</dbReference>
<dbReference type="EMBL" id="JANUGX010000003">
    <property type="protein sequence ID" value="MCS0588279.1"/>
    <property type="molecule type" value="Genomic_DNA"/>
</dbReference>
<protein>
    <submittedName>
        <fullName evidence="5">TolC family protein</fullName>
    </submittedName>
</protein>
<dbReference type="SUPFAM" id="SSF56954">
    <property type="entry name" value="Outer membrane efflux proteins (OEP)"/>
    <property type="match status" value="1"/>
</dbReference>